<proteinExistence type="predicted"/>
<dbReference type="RefSeq" id="WP_304180279.1">
    <property type="nucleotide sequence ID" value="NZ_DRGM01000050.1"/>
</dbReference>
<gene>
    <name evidence="1" type="ORF">ENH88_04850</name>
</gene>
<protein>
    <recommendedName>
        <fullName evidence="2">RiboL-PSP-HEPN domain-containing protein</fullName>
    </recommendedName>
</protein>
<evidence type="ECO:0008006" key="2">
    <source>
        <dbReference type="Google" id="ProtNLM"/>
    </source>
</evidence>
<name>A0A7V1GDU2_9GAMM</name>
<dbReference type="EMBL" id="DRGM01000050">
    <property type="protein sequence ID" value="HEA15774.1"/>
    <property type="molecule type" value="Genomic_DNA"/>
</dbReference>
<reference evidence="1" key="1">
    <citation type="journal article" date="2020" name="mSystems">
        <title>Genome- and Community-Level Interaction Insights into Carbon Utilization and Element Cycling Functions of Hydrothermarchaeota in Hydrothermal Sediment.</title>
        <authorList>
            <person name="Zhou Z."/>
            <person name="Liu Y."/>
            <person name="Xu W."/>
            <person name="Pan J."/>
            <person name="Luo Z.H."/>
            <person name="Li M."/>
        </authorList>
    </citation>
    <scope>NUCLEOTIDE SEQUENCE [LARGE SCALE GENOMIC DNA]</scope>
    <source>
        <strain evidence="1">HyVt-346</strain>
    </source>
</reference>
<dbReference type="AlphaFoldDB" id="A0A7V1GDU2"/>
<comment type="caution">
    <text evidence="1">The sequence shown here is derived from an EMBL/GenBank/DDBJ whole genome shotgun (WGS) entry which is preliminary data.</text>
</comment>
<accession>A0A7V1GDU2</accession>
<organism evidence="1">
    <name type="scientific">Pseudoalteromonas prydzensis</name>
    <dbReference type="NCBI Taxonomy" id="182141"/>
    <lineage>
        <taxon>Bacteria</taxon>
        <taxon>Pseudomonadati</taxon>
        <taxon>Pseudomonadota</taxon>
        <taxon>Gammaproteobacteria</taxon>
        <taxon>Alteromonadales</taxon>
        <taxon>Pseudoalteromonadaceae</taxon>
        <taxon>Pseudoalteromonas</taxon>
    </lineage>
</organism>
<sequence length="225" mass="25629">MNNNELVVEHPRNFSARTEVLGGTYFKIAETEYCECLRIEQINDEELSEEEKSILDGKATQAAIKAIVFSAMCVEASINNYAGAQLGDSYFNKHLASLDVISKWVVIPKLVCGKSIDKSCAAFDSLKQLIKARNSLVHNKSYEMNISDPVSFMEKINKRKQNFEDDFSNSLRALYLLSMEMDYVTGQRHNPLMTFNKKFRPFIEIPELAKPLFNACKDTVIKKYS</sequence>
<dbReference type="Proteomes" id="UP000886188">
    <property type="component" value="Unassembled WGS sequence"/>
</dbReference>
<evidence type="ECO:0000313" key="1">
    <source>
        <dbReference type="EMBL" id="HEA15774.1"/>
    </source>
</evidence>